<dbReference type="HOGENOM" id="CLU_3051871_0_0_1"/>
<name>F8NLE6_SERL9</name>
<gene>
    <name evidence="1" type="ORF">SERLADRAFT_459133</name>
</gene>
<organism>
    <name type="scientific">Serpula lacrymans var. lacrymans (strain S7.9)</name>
    <name type="common">Dry rot fungus</name>
    <dbReference type="NCBI Taxonomy" id="578457"/>
    <lineage>
        <taxon>Eukaryota</taxon>
        <taxon>Fungi</taxon>
        <taxon>Dikarya</taxon>
        <taxon>Basidiomycota</taxon>
        <taxon>Agaricomycotina</taxon>
        <taxon>Agaricomycetes</taxon>
        <taxon>Agaricomycetidae</taxon>
        <taxon>Boletales</taxon>
        <taxon>Coniophorineae</taxon>
        <taxon>Serpulaceae</taxon>
        <taxon>Serpula</taxon>
    </lineage>
</organism>
<proteinExistence type="predicted"/>
<dbReference type="Proteomes" id="UP000008064">
    <property type="component" value="Unassembled WGS sequence"/>
</dbReference>
<protein>
    <submittedName>
        <fullName evidence="1">Uncharacterized protein</fullName>
    </submittedName>
</protein>
<dbReference type="AlphaFoldDB" id="F8NLE6"/>
<dbReference type="GeneID" id="18817838"/>
<dbReference type="RefSeq" id="XP_007314762.1">
    <property type="nucleotide sequence ID" value="XM_007314700.1"/>
</dbReference>
<dbReference type="KEGG" id="sla:SERLADRAFT_459133"/>
<sequence>MLGFSEEESLTPFVLLSNGQLITLPSCCRPYVFIRKFKRRHLKPLCGMLCVLLT</sequence>
<evidence type="ECO:0000313" key="1">
    <source>
        <dbReference type="EMBL" id="EGO28563.1"/>
    </source>
</evidence>
<reference evidence="1" key="1">
    <citation type="submission" date="2011-04" db="EMBL/GenBank/DDBJ databases">
        <title>Evolution of plant cell wall degrading machinery underlies the functional diversity of forest fungi.</title>
        <authorList>
            <consortium name="US DOE Joint Genome Institute (JGI-PGF)"/>
            <person name="Eastwood D.C."/>
            <person name="Floudas D."/>
            <person name="Binder M."/>
            <person name="Majcherczyk A."/>
            <person name="Schneider P."/>
            <person name="Aerts A."/>
            <person name="Asiegbu F.O."/>
            <person name="Baker S.E."/>
            <person name="Barry K."/>
            <person name="Bendiksby M."/>
            <person name="Blumentritt M."/>
            <person name="Coutinho P.M."/>
            <person name="Cullen D."/>
            <person name="Cullen D."/>
            <person name="Gathman A."/>
            <person name="Goodell B."/>
            <person name="Henrissat B."/>
            <person name="Ihrmark K."/>
            <person name="Kauserud H."/>
            <person name="Kohler A."/>
            <person name="LaButti K."/>
            <person name="Lapidus A."/>
            <person name="Lavin J.L."/>
            <person name="Lee Y.-H."/>
            <person name="Lindquist E."/>
            <person name="Lilly W."/>
            <person name="Lucas S."/>
            <person name="Morin E."/>
            <person name="Murat C."/>
            <person name="Oguiza J.A."/>
            <person name="Park J."/>
            <person name="Pisabarro A.G."/>
            <person name="Riley R."/>
            <person name="Rosling A."/>
            <person name="Salamov A."/>
            <person name="Schmidt O."/>
            <person name="Schmutz J."/>
            <person name="Skrede I."/>
            <person name="Stenlid J."/>
            <person name="Wiebenga A."/>
            <person name="Xie X."/>
            <person name="Kues U."/>
            <person name="Hibbett D.S."/>
            <person name="Hoffmeister D."/>
            <person name="Hogberg N."/>
            <person name="Martin F."/>
            <person name="Grigoriev I.V."/>
            <person name="Watkinson S.C."/>
        </authorList>
    </citation>
    <scope>NUCLEOTIDE SEQUENCE</scope>
    <source>
        <strain evidence="1">S7.9</strain>
    </source>
</reference>
<accession>F8NLE6</accession>
<dbReference type="EMBL" id="GL945430">
    <property type="protein sequence ID" value="EGO28563.1"/>
    <property type="molecule type" value="Genomic_DNA"/>
</dbReference>